<evidence type="ECO:0000313" key="1">
    <source>
        <dbReference type="EMBL" id="QGY32215.1"/>
    </source>
</evidence>
<protein>
    <submittedName>
        <fullName evidence="1">Uncharacterized protein</fullName>
    </submittedName>
</protein>
<organism evidence="1 2">
    <name type="scientific">Pantoea cypripedii</name>
    <name type="common">Pectobacterium cypripedii</name>
    <name type="synonym">Erwinia cypripedii</name>
    <dbReference type="NCBI Taxonomy" id="55209"/>
    <lineage>
        <taxon>Bacteria</taxon>
        <taxon>Pseudomonadati</taxon>
        <taxon>Pseudomonadota</taxon>
        <taxon>Gammaproteobacteria</taxon>
        <taxon>Enterobacterales</taxon>
        <taxon>Erwiniaceae</taxon>
        <taxon>Pantoea</taxon>
    </lineage>
</organism>
<keyword evidence="1" id="KW-0614">Plasmid</keyword>
<dbReference type="RefSeq" id="WP_208718112.1">
    <property type="nucleotide sequence ID" value="NZ_CP024770.1"/>
</dbReference>
<dbReference type="EMBL" id="CP024770">
    <property type="protein sequence ID" value="QGY32215.1"/>
    <property type="molecule type" value="Genomic_DNA"/>
</dbReference>
<dbReference type="AlphaFoldDB" id="A0A6B9GFM9"/>
<geneLocation type="plasmid" evidence="2">
    <name>pne1b</name>
</geneLocation>
<reference evidence="1 2" key="1">
    <citation type="submission" date="2017-11" db="EMBL/GenBank/DDBJ databases">
        <title>Genome sequence of Pantoea cypripedii NE1.</title>
        <authorList>
            <person name="Nascimento F.X."/>
        </authorList>
    </citation>
    <scope>NUCLEOTIDE SEQUENCE [LARGE SCALE GENOMIC DNA]</scope>
    <source>
        <strain evidence="1 2">NE1</strain>
        <plasmid evidence="2">pne1b</plasmid>
    </source>
</reference>
<dbReference type="Proteomes" id="UP000502005">
    <property type="component" value="Plasmid pNE1B"/>
</dbReference>
<gene>
    <name evidence="1" type="ORF">CUN67_24805</name>
</gene>
<sequence>MSELSFGSYAISVPANNSLNGVKEISYANNNVQEFIGNIKDILNTCDEFKQAKLSGVKVENYNSSTMHGRLKSIERTYDKLIFAMNRDNMYRVLAFTDAEHLGHYQKKISEKQRSIDKITVELNQMASKLERDIIKIAFTSDYLNENLNKLSCAQHRLIEFTNQLRNTNSSPLAGEAIGSDR</sequence>
<name>A0A6B9GFM9_PANCY</name>
<proteinExistence type="predicted"/>
<accession>A0A6B9GFM9</accession>
<evidence type="ECO:0000313" key="2">
    <source>
        <dbReference type="Proteomes" id="UP000502005"/>
    </source>
</evidence>